<accession>A0A1H1E7Y6</accession>
<protein>
    <submittedName>
        <fullName evidence="2">Uncharacterized protein</fullName>
    </submittedName>
</protein>
<evidence type="ECO:0000313" key="3">
    <source>
        <dbReference type="Proteomes" id="UP000217103"/>
    </source>
</evidence>
<organism evidence="2 3">
    <name type="scientific">Thermostaphylospora chromogena</name>
    <dbReference type="NCBI Taxonomy" id="35622"/>
    <lineage>
        <taxon>Bacteria</taxon>
        <taxon>Bacillati</taxon>
        <taxon>Actinomycetota</taxon>
        <taxon>Actinomycetes</taxon>
        <taxon>Streptosporangiales</taxon>
        <taxon>Thermomonosporaceae</taxon>
        <taxon>Thermostaphylospora</taxon>
    </lineage>
</organism>
<dbReference type="Proteomes" id="UP000217103">
    <property type="component" value="Unassembled WGS sequence"/>
</dbReference>
<dbReference type="EMBL" id="FNKK01000002">
    <property type="protein sequence ID" value="SDQ84793.1"/>
    <property type="molecule type" value="Genomic_DNA"/>
</dbReference>
<sequence>MTDAGPARRHTRRVLDGASVRCVPGAAEVRATDAIVEALARRAVPPDPADPAVRLLAALIADVDEYGGPADLRGDDADQWRSSASMTPST</sequence>
<reference evidence="2 3" key="1">
    <citation type="submission" date="2016-10" db="EMBL/GenBank/DDBJ databases">
        <authorList>
            <person name="de Groot N.N."/>
        </authorList>
    </citation>
    <scope>NUCLEOTIDE SEQUENCE [LARGE SCALE GENOMIC DNA]</scope>
    <source>
        <strain evidence="2 3">DSM 43794</strain>
    </source>
</reference>
<evidence type="ECO:0000256" key="1">
    <source>
        <dbReference type="SAM" id="MobiDB-lite"/>
    </source>
</evidence>
<gene>
    <name evidence="2" type="ORF">SAMN04489764_2354</name>
</gene>
<feature type="compositionally biased region" description="Polar residues" evidence="1">
    <location>
        <begin position="80"/>
        <end position="90"/>
    </location>
</feature>
<name>A0A1H1E7Y6_9ACTN</name>
<proteinExistence type="predicted"/>
<dbReference type="AlphaFoldDB" id="A0A1H1E7Y6"/>
<feature type="region of interest" description="Disordered" evidence="1">
    <location>
        <begin position="70"/>
        <end position="90"/>
    </location>
</feature>
<evidence type="ECO:0000313" key="2">
    <source>
        <dbReference type="EMBL" id="SDQ84793.1"/>
    </source>
</evidence>
<keyword evidence="3" id="KW-1185">Reference proteome</keyword>